<dbReference type="AlphaFoldDB" id="B4G5A6"/>
<name>B4G5A6_DROPE</name>
<accession>B4G5A6</accession>
<gene>
    <name evidence="1" type="primary">Dper\GL24333</name>
    <name evidence="1" type="ORF">Dper_GL24333</name>
</gene>
<dbReference type="OrthoDB" id="8060654at2759"/>
<dbReference type="EMBL" id="CH479179">
    <property type="protein sequence ID" value="EDW24772.1"/>
    <property type="molecule type" value="Genomic_DNA"/>
</dbReference>
<dbReference type="eggNOG" id="ENOG502TB8T">
    <property type="taxonomic scope" value="Eukaryota"/>
</dbReference>
<proteinExistence type="predicted"/>
<dbReference type="Proteomes" id="UP000008744">
    <property type="component" value="Unassembled WGS sequence"/>
</dbReference>
<evidence type="ECO:0000313" key="1">
    <source>
        <dbReference type="EMBL" id="EDW24772.1"/>
    </source>
</evidence>
<dbReference type="PhylomeDB" id="B4G5A6"/>
<dbReference type="OMA" id="GMDESQF"/>
<reference evidence="1 2" key="1">
    <citation type="journal article" date="2007" name="Nature">
        <title>Evolution of genes and genomes on the Drosophila phylogeny.</title>
        <authorList>
            <consortium name="Drosophila 12 Genomes Consortium"/>
            <person name="Clark A.G."/>
            <person name="Eisen M.B."/>
            <person name="Smith D.R."/>
            <person name="Bergman C.M."/>
            <person name="Oliver B."/>
            <person name="Markow T.A."/>
            <person name="Kaufman T.C."/>
            <person name="Kellis M."/>
            <person name="Gelbart W."/>
            <person name="Iyer V.N."/>
            <person name="Pollard D.A."/>
            <person name="Sackton T.B."/>
            <person name="Larracuente A.M."/>
            <person name="Singh N.D."/>
            <person name="Abad J.P."/>
            <person name="Abt D.N."/>
            <person name="Adryan B."/>
            <person name="Aguade M."/>
            <person name="Akashi H."/>
            <person name="Anderson W.W."/>
            <person name="Aquadro C.F."/>
            <person name="Ardell D.H."/>
            <person name="Arguello R."/>
            <person name="Artieri C.G."/>
            <person name="Barbash D.A."/>
            <person name="Barker D."/>
            <person name="Barsanti P."/>
            <person name="Batterham P."/>
            <person name="Batzoglou S."/>
            <person name="Begun D."/>
            <person name="Bhutkar A."/>
            <person name="Blanco E."/>
            <person name="Bosak S.A."/>
            <person name="Bradley R.K."/>
            <person name="Brand A.D."/>
            <person name="Brent M.R."/>
            <person name="Brooks A.N."/>
            <person name="Brown R.H."/>
            <person name="Butlin R.K."/>
            <person name="Caggese C."/>
            <person name="Calvi B.R."/>
            <person name="Bernardo de Carvalho A."/>
            <person name="Caspi A."/>
            <person name="Castrezana S."/>
            <person name="Celniker S.E."/>
            <person name="Chang J.L."/>
            <person name="Chapple C."/>
            <person name="Chatterji S."/>
            <person name="Chinwalla A."/>
            <person name="Civetta A."/>
            <person name="Clifton S.W."/>
            <person name="Comeron J.M."/>
            <person name="Costello J.C."/>
            <person name="Coyne J.A."/>
            <person name="Daub J."/>
            <person name="David R.G."/>
            <person name="Delcher A.L."/>
            <person name="Delehaunty K."/>
            <person name="Do C.B."/>
            <person name="Ebling H."/>
            <person name="Edwards K."/>
            <person name="Eickbush T."/>
            <person name="Evans J.D."/>
            <person name="Filipski A."/>
            <person name="Findeiss S."/>
            <person name="Freyhult E."/>
            <person name="Fulton L."/>
            <person name="Fulton R."/>
            <person name="Garcia A.C."/>
            <person name="Gardiner A."/>
            <person name="Garfield D.A."/>
            <person name="Garvin B.E."/>
            <person name="Gibson G."/>
            <person name="Gilbert D."/>
            <person name="Gnerre S."/>
            <person name="Godfrey J."/>
            <person name="Good R."/>
            <person name="Gotea V."/>
            <person name="Gravely B."/>
            <person name="Greenberg A.J."/>
            <person name="Griffiths-Jones S."/>
            <person name="Gross S."/>
            <person name="Guigo R."/>
            <person name="Gustafson E.A."/>
            <person name="Haerty W."/>
            <person name="Hahn M.W."/>
            <person name="Halligan D.L."/>
            <person name="Halpern A.L."/>
            <person name="Halter G.M."/>
            <person name="Han M.V."/>
            <person name="Heger A."/>
            <person name="Hillier L."/>
            <person name="Hinrichs A.S."/>
            <person name="Holmes I."/>
            <person name="Hoskins R.A."/>
            <person name="Hubisz M.J."/>
            <person name="Hultmark D."/>
            <person name="Huntley M.A."/>
            <person name="Jaffe D.B."/>
            <person name="Jagadeeshan S."/>
            <person name="Jeck W.R."/>
            <person name="Johnson J."/>
            <person name="Jones C.D."/>
            <person name="Jordan W.C."/>
            <person name="Karpen G.H."/>
            <person name="Kataoka E."/>
            <person name="Keightley P.D."/>
            <person name="Kheradpour P."/>
            <person name="Kirkness E.F."/>
            <person name="Koerich L.B."/>
            <person name="Kristiansen K."/>
            <person name="Kudrna D."/>
            <person name="Kulathinal R.J."/>
            <person name="Kumar S."/>
            <person name="Kwok R."/>
            <person name="Lander E."/>
            <person name="Langley C.H."/>
            <person name="Lapoint R."/>
            <person name="Lazzaro B.P."/>
            <person name="Lee S.J."/>
            <person name="Levesque L."/>
            <person name="Li R."/>
            <person name="Lin C.F."/>
            <person name="Lin M.F."/>
            <person name="Lindblad-Toh K."/>
            <person name="Llopart A."/>
            <person name="Long M."/>
            <person name="Low L."/>
            <person name="Lozovsky E."/>
            <person name="Lu J."/>
            <person name="Luo M."/>
            <person name="Machado C.A."/>
            <person name="Makalowski W."/>
            <person name="Marzo M."/>
            <person name="Matsuda M."/>
            <person name="Matzkin L."/>
            <person name="McAllister B."/>
            <person name="McBride C.S."/>
            <person name="McKernan B."/>
            <person name="McKernan K."/>
            <person name="Mendez-Lago M."/>
            <person name="Minx P."/>
            <person name="Mollenhauer M.U."/>
            <person name="Montooth K."/>
            <person name="Mount S.M."/>
            <person name="Mu X."/>
            <person name="Myers E."/>
            <person name="Negre B."/>
            <person name="Newfeld S."/>
            <person name="Nielsen R."/>
            <person name="Noor M.A."/>
            <person name="O'Grady P."/>
            <person name="Pachter L."/>
            <person name="Papaceit M."/>
            <person name="Parisi M.J."/>
            <person name="Parisi M."/>
            <person name="Parts L."/>
            <person name="Pedersen J.S."/>
            <person name="Pesole G."/>
            <person name="Phillippy A.M."/>
            <person name="Ponting C.P."/>
            <person name="Pop M."/>
            <person name="Porcelli D."/>
            <person name="Powell J.R."/>
            <person name="Prohaska S."/>
            <person name="Pruitt K."/>
            <person name="Puig M."/>
            <person name="Quesneville H."/>
            <person name="Ram K.R."/>
            <person name="Rand D."/>
            <person name="Rasmussen M.D."/>
            <person name="Reed L.K."/>
            <person name="Reenan R."/>
            <person name="Reily A."/>
            <person name="Remington K.A."/>
            <person name="Rieger T.T."/>
            <person name="Ritchie M.G."/>
            <person name="Robin C."/>
            <person name="Rogers Y.H."/>
            <person name="Rohde C."/>
            <person name="Rozas J."/>
            <person name="Rubenfield M.J."/>
            <person name="Ruiz A."/>
            <person name="Russo S."/>
            <person name="Salzberg S.L."/>
            <person name="Sanchez-Gracia A."/>
            <person name="Saranga D.J."/>
            <person name="Sato H."/>
            <person name="Schaeffer S.W."/>
            <person name="Schatz M.C."/>
            <person name="Schlenke T."/>
            <person name="Schwartz R."/>
            <person name="Segarra C."/>
            <person name="Singh R.S."/>
            <person name="Sirot L."/>
            <person name="Sirota M."/>
            <person name="Sisneros N.B."/>
            <person name="Smith C.D."/>
            <person name="Smith T.F."/>
            <person name="Spieth J."/>
            <person name="Stage D.E."/>
            <person name="Stark A."/>
            <person name="Stephan W."/>
            <person name="Strausberg R.L."/>
            <person name="Strempel S."/>
            <person name="Sturgill D."/>
            <person name="Sutton G."/>
            <person name="Sutton G.G."/>
            <person name="Tao W."/>
            <person name="Teichmann S."/>
            <person name="Tobari Y.N."/>
            <person name="Tomimura Y."/>
            <person name="Tsolas J.M."/>
            <person name="Valente V.L."/>
            <person name="Venter E."/>
            <person name="Venter J.C."/>
            <person name="Vicario S."/>
            <person name="Vieira F.G."/>
            <person name="Vilella A.J."/>
            <person name="Villasante A."/>
            <person name="Walenz B."/>
            <person name="Wang J."/>
            <person name="Wasserman M."/>
            <person name="Watts T."/>
            <person name="Wilson D."/>
            <person name="Wilson R.K."/>
            <person name="Wing R.A."/>
            <person name="Wolfner M.F."/>
            <person name="Wong A."/>
            <person name="Wong G.K."/>
            <person name="Wu C.I."/>
            <person name="Wu G."/>
            <person name="Yamamoto D."/>
            <person name="Yang H.P."/>
            <person name="Yang S.P."/>
            <person name="Yorke J.A."/>
            <person name="Yoshida K."/>
            <person name="Zdobnov E."/>
            <person name="Zhang P."/>
            <person name="Zhang Y."/>
            <person name="Zimin A.V."/>
            <person name="Baldwin J."/>
            <person name="Abdouelleil A."/>
            <person name="Abdulkadir J."/>
            <person name="Abebe A."/>
            <person name="Abera B."/>
            <person name="Abreu J."/>
            <person name="Acer S.C."/>
            <person name="Aftuck L."/>
            <person name="Alexander A."/>
            <person name="An P."/>
            <person name="Anderson E."/>
            <person name="Anderson S."/>
            <person name="Arachi H."/>
            <person name="Azer M."/>
            <person name="Bachantsang P."/>
            <person name="Barry A."/>
            <person name="Bayul T."/>
            <person name="Berlin A."/>
            <person name="Bessette D."/>
            <person name="Bloom T."/>
            <person name="Blye J."/>
            <person name="Boguslavskiy L."/>
            <person name="Bonnet C."/>
            <person name="Boukhgalter B."/>
            <person name="Bourzgui I."/>
            <person name="Brown A."/>
            <person name="Cahill P."/>
            <person name="Channer S."/>
            <person name="Cheshatsang Y."/>
            <person name="Chuda L."/>
            <person name="Citroen M."/>
            <person name="Collymore A."/>
            <person name="Cooke P."/>
            <person name="Costello M."/>
            <person name="D'Aco K."/>
            <person name="Daza R."/>
            <person name="De Haan G."/>
            <person name="DeGray S."/>
            <person name="DeMaso C."/>
            <person name="Dhargay N."/>
            <person name="Dooley K."/>
            <person name="Dooley E."/>
            <person name="Doricent M."/>
            <person name="Dorje P."/>
            <person name="Dorjee K."/>
            <person name="Dupes A."/>
            <person name="Elong R."/>
            <person name="Falk J."/>
            <person name="Farina A."/>
            <person name="Faro S."/>
            <person name="Ferguson D."/>
            <person name="Fisher S."/>
            <person name="Foley C.D."/>
            <person name="Franke A."/>
            <person name="Friedrich D."/>
            <person name="Gadbois L."/>
            <person name="Gearin G."/>
            <person name="Gearin C.R."/>
            <person name="Giannoukos G."/>
            <person name="Goode T."/>
            <person name="Graham J."/>
            <person name="Grandbois E."/>
            <person name="Grewal S."/>
            <person name="Gyaltsen K."/>
            <person name="Hafez N."/>
            <person name="Hagos B."/>
            <person name="Hall J."/>
            <person name="Henson C."/>
            <person name="Hollinger A."/>
            <person name="Honan T."/>
            <person name="Huard M.D."/>
            <person name="Hughes L."/>
            <person name="Hurhula B."/>
            <person name="Husby M.E."/>
            <person name="Kamat A."/>
            <person name="Kanga B."/>
            <person name="Kashin S."/>
            <person name="Khazanovich D."/>
            <person name="Kisner P."/>
            <person name="Lance K."/>
            <person name="Lara M."/>
            <person name="Lee W."/>
            <person name="Lennon N."/>
            <person name="Letendre F."/>
            <person name="LeVine R."/>
            <person name="Lipovsky A."/>
            <person name="Liu X."/>
            <person name="Liu J."/>
            <person name="Liu S."/>
            <person name="Lokyitsang T."/>
            <person name="Lokyitsang Y."/>
            <person name="Lubonja R."/>
            <person name="Lui A."/>
            <person name="MacDonald P."/>
            <person name="Magnisalis V."/>
            <person name="Maru K."/>
            <person name="Matthews C."/>
            <person name="McCusker W."/>
            <person name="McDonough S."/>
            <person name="Mehta T."/>
            <person name="Meldrim J."/>
            <person name="Meneus L."/>
            <person name="Mihai O."/>
            <person name="Mihalev A."/>
            <person name="Mihova T."/>
            <person name="Mittelman R."/>
            <person name="Mlenga V."/>
            <person name="Montmayeur A."/>
            <person name="Mulrain L."/>
            <person name="Navidi A."/>
            <person name="Naylor J."/>
            <person name="Negash T."/>
            <person name="Nguyen T."/>
            <person name="Nguyen N."/>
            <person name="Nicol R."/>
            <person name="Norbu C."/>
            <person name="Norbu N."/>
            <person name="Novod N."/>
            <person name="O'Neill B."/>
            <person name="Osman S."/>
            <person name="Markiewicz E."/>
            <person name="Oyono O.L."/>
            <person name="Patti C."/>
            <person name="Phunkhang P."/>
            <person name="Pierre F."/>
            <person name="Priest M."/>
            <person name="Raghuraman S."/>
            <person name="Rege F."/>
            <person name="Reyes R."/>
            <person name="Rise C."/>
            <person name="Rogov P."/>
            <person name="Ross K."/>
            <person name="Ryan E."/>
            <person name="Settipalli S."/>
            <person name="Shea T."/>
            <person name="Sherpa N."/>
            <person name="Shi L."/>
            <person name="Shih D."/>
            <person name="Sparrow T."/>
            <person name="Spaulding J."/>
            <person name="Stalker J."/>
            <person name="Stange-Thomann N."/>
            <person name="Stavropoulos S."/>
            <person name="Stone C."/>
            <person name="Strader C."/>
            <person name="Tesfaye S."/>
            <person name="Thomson T."/>
            <person name="Thoulutsang Y."/>
            <person name="Thoulutsang D."/>
            <person name="Topham K."/>
            <person name="Topping I."/>
            <person name="Tsamla T."/>
            <person name="Vassiliev H."/>
            <person name="Vo A."/>
            <person name="Wangchuk T."/>
            <person name="Wangdi T."/>
            <person name="Weiand M."/>
            <person name="Wilkinson J."/>
            <person name="Wilson A."/>
            <person name="Yadav S."/>
            <person name="Young G."/>
            <person name="Yu Q."/>
            <person name="Zembek L."/>
            <person name="Zhong D."/>
            <person name="Zimmer A."/>
            <person name="Zwirko Z."/>
            <person name="Jaffe D.B."/>
            <person name="Alvarez P."/>
            <person name="Brockman W."/>
            <person name="Butler J."/>
            <person name="Chin C."/>
            <person name="Gnerre S."/>
            <person name="Grabherr M."/>
            <person name="Kleber M."/>
            <person name="Mauceli E."/>
            <person name="MacCallum I."/>
        </authorList>
    </citation>
    <scope>NUCLEOTIDE SEQUENCE [LARGE SCALE GENOMIC DNA]</scope>
    <source>
        <strain evidence="2">MSH-3 / Tucson 14011-0111.49</strain>
    </source>
</reference>
<keyword evidence="2" id="KW-1185">Reference proteome</keyword>
<protein>
    <submittedName>
        <fullName evidence="1">GL24333</fullName>
    </submittedName>
</protein>
<sequence>MTITNPTQKVGIHRHSHLPARRTLTDLFPQIMLTCCCLGLLLTLTEALPRYSRRGDLRPAASDSSFAYAPRPQEPMTLTGNYNLIMPDYYDHNPAASMQLQNFANFYDAQVSPGSDLGMEESQFLASTPVRAPQPLSADEIRIRQQVPSVDIGREKKSLLKLKKGSTQPRGSDYQDWDQFDYDLYSVNPGDSKKYKHDA</sequence>
<organism evidence="2">
    <name type="scientific">Drosophila persimilis</name>
    <name type="common">Fruit fly</name>
    <dbReference type="NCBI Taxonomy" id="7234"/>
    <lineage>
        <taxon>Eukaryota</taxon>
        <taxon>Metazoa</taxon>
        <taxon>Ecdysozoa</taxon>
        <taxon>Arthropoda</taxon>
        <taxon>Hexapoda</taxon>
        <taxon>Insecta</taxon>
        <taxon>Pterygota</taxon>
        <taxon>Neoptera</taxon>
        <taxon>Endopterygota</taxon>
        <taxon>Diptera</taxon>
        <taxon>Brachycera</taxon>
        <taxon>Muscomorpha</taxon>
        <taxon>Ephydroidea</taxon>
        <taxon>Drosophilidae</taxon>
        <taxon>Drosophila</taxon>
        <taxon>Sophophora</taxon>
    </lineage>
</organism>
<evidence type="ECO:0000313" key="2">
    <source>
        <dbReference type="Proteomes" id="UP000008744"/>
    </source>
</evidence>
<dbReference type="HOGENOM" id="CLU_1519427_0_0_1"/>